<organism evidence="2 3">
    <name type="scientific">Ideonella lacteola</name>
    <dbReference type="NCBI Taxonomy" id="2984193"/>
    <lineage>
        <taxon>Bacteria</taxon>
        <taxon>Pseudomonadati</taxon>
        <taxon>Pseudomonadota</taxon>
        <taxon>Betaproteobacteria</taxon>
        <taxon>Burkholderiales</taxon>
        <taxon>Sphaerotilaceae</taxon>
        <taxon>Ideonella</taxon>
    </lineage>
</organism>
<name>A0ABU9C1H9_9BURK</name>
<evidence type="ECO:0000256" key="1">
    <source>
        <dbReference type="SAM" id="Phobius"/>
    </source>
</evidence>
<evidence type="ECO:0000313" key="2">
    <source>
        <dbReference type="EMBL" id="MEK8034700.1"/>
    </source>
</evidence>
<dbReference type="RefSeq" id="WP_341429130.1">
    <property type="nucleotide sequence ID" value="NZ_JBBUTG010000033.1"/>
</dbReference>
<keyword evidence="1" id="KW-0812">Transmembrane</keyword>
<protein>
    <submittedName>
        <fullName evidence="2">Uncharacterized protein</fullName>
    </submittedName>
</protein>
<feature type="transmembrane region" description="Helical" evidence="1">
    <location>
        <begin position="68"/>
        <end position="90"/>
    </location>
</feature>
<feature type="transmembrane region" description="Helical" evidence="1">
    <location>
        <begin position="33"/>
        <end position="56"/>
    </location>
</feature>
<sequence>MEATIEACAEVGLTLGVTGIVFGWPSEDKLLQWLRWCIGTAVCSMSFSLAVVAMFDRTIEQEFHGRRGMLALSLCLVVAAGLLTLAWLAVRATRGCRPWADLGSGR</sequence>
<reference evidence="2 3" key="1">
    <citation type="submission" date="2024-04" db="EMBL/GenBank/DDBJ databases">
        <title>Novel species of the genus Ideonella isolated from streams.</title>
        <authorList>
            <person name="Lu H."/>
        </authorList>
    </citation>
    <scope>NUCLEOTIDE SEQUENCE [LARGE SCALE GENOMIC DNA]</scope>
    <source>
        <strain evidence="2 3">DXS29W</strain>
    </source>
</reference>
<accession>A0ABU9C1H9</accession>
<evidence type="ECO:0000313" key="3">
    <source>
        <dbReference type="Proteomes" id="UP001371218"/>
    </source>
</evidence>
<gene>
    <name evidence="2" type="ORF">AACH06_28110</name>
</gene>
<proteinExistence type="predicted"/>
<keyword evidence="1" id="KW-0472">Membrane</keyword>
<keyword evidence="1" id="KW-1133">Transmembrane helix</keyword>
<dbReference type="EMBL" id="JBBUTG010000033">
    <property type="protein sequence ID" value="MEK8034700.1"/>
    <property type="molecule type" value="Genomic_DNA"/>
</dbReference>
<comment type="caution">
    <text evidence="2">The sequence shown here is derived from an EMBL/GenBank/DDBJ whole genome shotgun (WGS) entry which is preliminary data.</text>
</comment>
<keyword evidence="3" id="KW-1185">Reference proteome</keyword>
<dbReference type="Proteomes" id="UP001371218">
    <property type="component" value="Unassembled WGS sequence"/>
</dbReference>